<sequence>MRKRKFIFSLYIILLILLASYIVSIKINDTNQQSRINEIQKNINDTFLYQISQFNTCLNIQTFEGEDYKKCLSSVSTASTLSNLTSFEKNNDLLDVTLNKFYIALLNLKDVSIINKNSSTLADIFSAMHNNPEEEKVTNSLLEFTNNITNY</sequence>
<accession>E0ICW7</accession>
<dbReference type="RefSeq" id="WP_006039717.1">
    <property type="nucleotide sequence ID" value="NZ_AEDD01000010.1"/>
</dbReference>
<gene>
    <name evidence="1" type="ORF">PaecuDRAFT_3731</name>
</gene>
<keyword evidence="2" id="KW-1185">Reference proteome</keyword>
<dbReference type="EMBL" id="AEDD01000010">
    <property type="protein sequence ID" value="EFM09682.1"/>
    <property type="molecule type" value="Genomic_DNA"/>
</dbReference>
<dbReference type="OrthoDB" id="2621483at2"/>
<name>E0ICW7_9BACL</name>
<evidence type="ECO:0000313" key="1">
    <source>
        <dbReference type="EMBL" id="EFM09682.1"/>
    </source>
</evidence>
<proteinExistence type="predicted"/>
<protein>
    <submittedName>
        <fullName evidence="1">Uncharacterized protein</fullName>
    </submittedName>
</protein>
<organism evidence="1 2">
    <name type="scientific">Paenibacillus curdlanolyticus YK9</name>
    <dbReference type="NCBI Taxonomy" id="717606"/>
    <lineage>
        <taxon>Bacteria</taxon>
        <taxon>Bacillati</taxon>
        <taxon>Bacillota</taxon>
        <taxon>Bacilli</taxon>
        <taxon>Bacillales</taxon>
        <taxon>Paenibacillaceae</taxon>
        <taxon>Paenibacillus</taxon>
    </lineage>
</organism>
<dbReference type="Proteomes" id="UP000005387">
    <property type="component" value="Unassembled WGS sequence"/>
</dbReference>
<reference evidence="1 2" key="1">
    <citation type="submission" date="2010-07" db="EMBL/GenBank/DDBJ databases">
        <title>The draft genome of Paenibacillus curdlanolyticus YK9.</title>
        <authorList>
            <consortium name="US DOE Joint Genome Institute (JGI-PGF)"/>
            <person name="Lucas S."/>
            <person name="Copeland A."/>
            <person name="Lapidus A."/>
            <person name="Cheng J.-F."/>
            <person name="Bruce D."/>
            <person name="Goodwin L."/>
            <person name="Pitluck S."/>
            <person name="Land M.L."/>
            <person name="Hauser L."/>
            <person name="Chang Y.-J."/>
            <person name="Jeffries C."/>
            <person name="Anderson I.J."/>
            <person name="Johnson E."/>
            <person name="Loganathan U."/>
            <person name="Mulhopadhyay B."/>
            <person name="Kyrpides N."/>
            <person name="Woyke T.J."/>
        </authorList>
    </citation>
    <scope>NUCLEOTIDE SEQUENCE [LARGE SCALE GENOMIC DNA]</scope>
    <source>
        <strain evidence="1 2">YK9</strain>
    </source>
</reference>
<evidence type="ECO:0000313" key="2">
    <source>
        <dbReference type="Proteomes" id="UP000005387"/>
    </source>
</evidence>
<dbReference type="AlphaFoldDB" id="E0ICW7"/>